<comment type="caution">
    <text evidence="1">The sequence shown here is derived from an EMBL/GenBank/DDBJ whole genome shotgun (WGS) entry which is preliminary data.</text>
</comment>
<dbReference type="AlphaFoldDB" id="A0AAW2T621"/>
<sequence>MPKALGSQPPTVLILQRQSSLAWSPISPGTTSSKRFQKKCYGVEDPRARWGRKISPQCVQHGLRVSCNALIISNHDINTLLLLNSTLWCFH</sequence>
<proteinExistence type="predicted"/>
<dbReference type="EMBL" id="JACGWJ010000009">
    <property type="protein sequence ID" value="KAL0400013.1"/>
    <property type="molecule type" value="Genomic_DNA"/>
</dbReference>
<reference evidence="1" key="2">
    <citation type="journal article" date="2024" name="Plant">
        <title>Genomic evolution and insights into agronomic trait innovations of Sesamum species.</title>
        <authorList>
            <person name="Miao H."/>
            <person name="Wang L."/>
            <person name="Qu L."/>
            <person name="Liu H."/>
            <person name="Sun Y."/>
            <person name="Le M."/>
            <person name="Wang Q."/>
            <person name="Wei S."/>
            <person name="Zheng Y."/>
            <person name="Lin W."/>
            <person name="Duan Y."/>
            <person name="Cao H."/>
            <person name="Xiong S."/>
            <person name="Wang X."/>
            <person name="Wei L."/>
            <person name="Li C."/>
            <person name="Ma Q."/>
            <person name="Ju M."/>
            <person name="Zhao R."/>
            <person name="Li G."/>
            <person name="Mu C."/>
            <person name="Tian Q."/>
            <person name="Mei H."/>
            <person name="Zhang T."/>
            <person name="Gao T."/>
            <person name="Zhang H."/>
        </authorList>
    </citation>
    <scope>NUCLEOTIDE SEQUENCE</scope>
    <source>
        <strain evidence="1">G02</strain>
    </source>
</reference>
<protein>
    <submittedName>
        <fullName evidence="1">Uncharacterized protein</fullName>
    </submittedName>
</protein>
<name>A0AAW2T621_SESRA</name>
<accession>A0AAW2T621</accession>
<organism evidence="1">
    <name type="scientific">Sesamum radiatum</name>
    <name type="common">Black benniseed</name>
    <dbReference type="NCBI Taxonomy" id="300843"/>
    <lineage>
        <taxon>Eukaryota</taxon>
        <taxon>Viridiplantae</taxon>
        <taxon>Streptophyta</taxon>
        <taxon>Embryophyta</taxon>
        <taxon>Tracheophyta</taxon>
        <taxon>Spermatophyta</taxon>
        <taxon>Magnoliopsida</taxon>
        <taxon>eudicotyledons</taxon>
        <taxon>Gunneridae</taxon>
        <taxon>Pentapetalae</taxon>
        <taxon>asterids</taxon>
        <taxon>lamiids</taxon>
        <taxon>Lamiales</taxon>
        <taxon>Pedaliaceae</taxon>
        <taxon>Sesamum</taxon>
    </lineage>
</organism>
<gene>
    <name evidence="1" type="ORF">Sradi_2344600</name>
</gene>
<evidence type="ECO:0000313" key="1">
    <source>
        <dbReference type="EMBL" id="KAL0400013.1"/>
    </source>
</evidence>
<reference evidence="1" key="1">
    <citation type="submission" date="2020-06" db="EMBL/GenBank/DDBJ databases">
        <authorList>
            <person name="Li T."/>
            <person name="Hu X."/>
            <person name="Zhang T."/>
            <person name="Song X."/>
            <person name="Zhang H."/>
            <person name="Dai N."/>
            <person name="Sheng W."/>
            <person name="Hou X."/>
            <person name="Wei L."/>
        </authorList>
    </citation>
    <scope>NUCLEOTIDE SEQUENCE</scope>
    <source>
        <strain evidence="1">G02</strain>
        <tissue evidence="1">Leaf</tissue>
    </source>
</reference>